<dbReference type="KEGG" id="minf:MESINF_2402"/>
<dbReference type="Proteomes" id="UP000250796">
    <property type="component" value="Chromosome MESINF"/>
</dbReference>
<keyword evidence="1" id="KW-0472">Membrane</keyword>
<feature type="transmembrane region" description="Helical" evidence="1">
    <location>
        <begin position="51"/>
        <end position="71"/>
    </location>
</feature>
<feature type="transmembrane region" description="Helical" evidence="1">
    <location>
        <begin position="136"/>
        <end position="158"/>
    </location>
</feature>
<dbReference type="Pfam" id="PF20122">
    <property type="entry name" value="DUF6512"/>
    <property type="match status" value="1"/>
</dbReference>
<proteinExistence type="predicted"/>
<keyword evidence="1" id="KW-1133">Transmembrane helix</keyword>
<accession>A0A7Z7PRU7</accession>
<evidence type="ECO:0000256" key="1">
    <source>
        <dbReference type="SAM" id="Phobius"/>
    </source>
</evidence>
<evidence type="ECO:0000313" key="2">
    <source>
        <dbReference type="EMBL" id="SSC13842.1"/>
    </source>
</evidence>
<keyword evidence="3" id="KW-1185">Reference proteome</keyword>
<dbReference type="InterPro" id="IPR045407">
    <property type="entry name" value="DUF6512"/>
</dbReference>
<feature type="transmembrane region" description="Helical" evidence="1">
    <location>
        <begin position="83"/>
        <end position="102"/>
    </location>
</feature>
<protein>
    <submittedName>
        <fullName evidence="2">Uncharacterized protein</fullName>
    </submittedName>
</protein>
<dbReference type="EMBL" id="LS974202">
    <property type="protein sequence ID" value="SSC13842.1"/>
    <property type="molecule type" value="Genomic_DNA"/>
</dbReference>
<name>A0A7Z7PRU7_9BACT</name>
<feature type="transmembrane region" description="Helical" evidence="1">
    <location>
        <begin position="108"/>
        <end position="129"/>
    </location>
</feature>
<sequence>MGSDCLKRWEFAGFFFIFFSGALLHFAYELSGENVFVGALTPVNESVWEHLKLVFLTGVILFFLEIGFCKGISGSSLLTGKTLGIYIMCGTILGGFYLYTLFVHHNLIIDLLLMAFAIYLGQTVSFKIAATGKTTVATAVVAAIFLLALGAIFVVFTFRPPQLEPFRDSLTGRYGIG</sequence>
<gene>
    <name evidence="2" type="ORF">MESINF_2402</name>
</gene>
<dbReference type="RefSeq" id="WP_169699966.1">
    <property type="nucleotide sequence ID" value="NZ_LS974202.1"/>
</dbReference>
<organism evidence="2 3">
    <name type="scientific">Mesotoga infera</name>
    <dbReference type="NCBI Taxonomy" id="1236046"/>
    <lineage>
        <taxon>Bacteria</taxon>
        <taxon>Thermotogati</taxon>
        <taxon>Thermotogota</taxon>
        <taxon>Thermotogae</taxon>
        <taxon>Kosmotogales</taxon>
        <taxon>Kosmotogaceae</taxon>
        <taxon>Mesotoga</taxon>
    </lineage>
</organism>
<feature type="transmembrane region" description="Helical" evidence="1">
    <location>
        <begin position="12"/>
        <end position="31"/>
    </location>
</feature>
<dbReference type="AlphaFoldDB" id="A0A7Z7PRU7"/>
<reference evidence="2 3" key="1">
    <citation type="submission" date="2017-01" db="EMBL/GenBank/DDBJ databases">
        <authorList>
            <person name="Erauso G."/>
        </authorList>
    </citation>
    <scope>NUCLEOTIDE SEQUENCE [LARGE SCALE GENOMIC DNA]</scope>
    <source>
        <strain evidence="2">MESINF1</strain>
    </source>
</reference>
<evidence type="ECO:0000313" key="3">
    <source>
        <dbReference type="Proteomes" id="UP000250796"/>
    </source>
</evidence>
<keyword evidence="1" id="KW-0812">Transmembrane</keyword>